<dbReference type="Gene3D" id="3.30.200.20">
    <property type="entry name" value="Phosphorylase Kinase, domain 1"/>
    <property type="match status" value="1"/>
</dbReference>
<protein>
    <submittedName>
        <fullName evidence="2">Macrolide 2'-phosphotransferase</fullName>
    </submittedName>
</protein>
<keyword evidence="3" id="KW-1185">Reference proteome</keyword>
<gene>
    <name evidence="2" type="ORF">IM700_000210</name>
</gene>
<dbReference type="PANTHER" id="PTHR21310:SF15">
    <property type="entry name" value="AMINOGLYCOSIDE PHOSPHOTRANSFERASE DOMAIN-CONTAINING PROTEIN"/>
    <property type="match status" value="1"/>
</dbReference>
<evidence type="ECO:0000259" key="1">
    <source>
        <dbReference type="Pfam" id="PF01636"/>
    </source>
</evidence>
<evidence type="ECO:0000313" key="3">
    <source>
        <dbReference type="Proteomes" id="UP001516620"/>
    </source>
</evidence>
<feature type="domain" description="Aminoglycoside phosphotransferase" evidence="1">
    <location>
        <begin position="34"/>
        <end position="272"/>
    </location>
</feature>
<sequence>MNMEKSNDYQEVKRELYACAAQHGLHLNTEAFEVNESGLDFFVAFVRDNNGQAWVLRKPRRSDVWERALNERNVLKAVAPRISVAVPDWRICTPDLIAYPLLAGNPVATVDPAGSGYVWRFPQEALGDTFYDSLAETLAALHCVDHDEAMRSGVRRKTPAETREAFAANIEEVRQKFDIPAKLLDRWMSWLTTDSYWPEFSVLHHGDLHPPHILVDDNQRMTGLIDWTEAEIADPGKDFVILYALFGEKGLQDILNRYERMGGRTWYRMKEHIAEQWAAYPALVAKFALTTRKEDDMNMARGMINSWNID</sequence>
<accession>A0ABS2GZ02</accession>
<dbReference type="InterPro" id="IPR002575">
    <property type="entry name" value="Aminoglycoside_PTrfase"/>
</dbReference>
<dbReference type="RefSeq" id="WP_193415757.1">
    <property type="nucleotide sequence ID" value="NZ_JADCNN020000001.1"/>
</dbReference>
<dbReference type="PANTHER" id="PTHR21310">
    <property type="entry name" value="AMINOGLYCOSIDE PHOSPHOTRANSFERASE-RELATED-RELATED"/>
    <property type="match status" value="1"/>
</dbReference>
<comment type="caution">
    <text evidence="2">The sequence shown here is derived from an EMBL/GenBank/DDBJ whole genome shotgun (WGS) entry which is preliminary data.</text>
</comment>
<reference evidence="2 3" key="1">
    <citation type="submission" date="2021-01" db="EMBL/GenBank/DDBJ databases">
        <title>Paenibacillus sp.nov. isolated from the rhizosphere soil of tomato plant.</title>
        <authorList>
            <person name="Thin K.K."/>
            <person name="Zhang X."/>
            <person name="He S."/>
        </authorList>
    </citation>
    <scope>NUCLEOTIDE SEQUENCE [LARGE SCALE GENOMIC DNA]</scope>
    <source>
        <strain evidence="2 3">DXFW5</strain>
    </source>
</reference>
<dbReference type="Pfam" id="PF01636">
    <property type="entry name" value="APH"/>
    <property type="match status" value="1"/>
</dbReference>
<proteinExistence type="predicted"/>
<dbReference type="Proteomes" id="UP001516620">
    <property type="component" value="Unassembled WGS sequence"/>
</dbReference>
<dbReference type="EMBL" id="JADCNN020000001">
    <property type="protein sequence ID" value="MBM6994077.1"/>
    <property type="molecule type" value="Genomic_DNA"/>
</dbReference>
<dbReference type="SUPFAM" id="SSF56112">
    <property type="entry name" value="Protein kinase-like (PK-like)"/>
    <property type="match status" value="1"/>
</dbReference>
<dbReference type="InterPro" id="IPR011009">
    <property type="entry name" value="Kinase-like_dom_sf"/>
</dbReference>
<organism evidence="2 3">
    <name type="scientific">Paenibacillus rhizolycopersici</name>
    <dbReference type="NCBI Taxonomy" id="2780073"/>
    <lineage>
        <taxon>Bacteria</taxon>
        <taxon>Bacillati</taxon>
        <taxon>Bacillota</taxon>
        <taxon>Bacilli</taxon>
        <taxon>Bacillales</taxon>
        <taxon>Paenibacillaceae</taxon>
        <taxon>Paenibacillus</taxon>
    </lineage>
</organism>
<dbReference type="InterPro" id="IPR051678">
    <property type="entry name" value="AGP_Transferase"/>
</dbReference>
<evidence type="ECO:0000313" key="2">
    <source>
        <dbReference type="EMBL" id="MBM6994077.1"/>
    </source>
</evidence>
<dbReference type="CDD" id="cd05152">
    <property type="entry name" value="MPH2"/>
    <property type="match status" value="1"/>
</dbReference>
<name>A0ABS2GZ02_9BACL</name>
<dbReference type="Gene3D" id="3.90.1200.10">
    <property type="match status" value="1"/>
</dbReference>